<proteinExistence type="predicted"/>
<dbReference type="InterPro" id="IPR015064">
    <property type="entry name" value="Sda"/>
</dbReference>
<keyword evidence="2" id="KW-1185">Reference proteome</keyword>
<organism evidence="1 2">
    <name type="scientific">Mesobacillus selenatarsenatis (strain DSM 18680 / JCM 14380 / FERM P-15431 / SF-1)</name>
    <dbReference type="NCBI Taxonomy" id="1321606"/>
    <lineage>
        <taxon>Bacteria</taxon>
        <taxon>Bacillati</taxon>
        <taxon>Bacillota</taxon>
        <taxon>Bacilli</taxon>
        <taxon>Bacillales</taxon>
        <taxon>Bacillaceae</taxon>
        <taxon>Mesobacillus</taxon>
    </lineage>
</organism>
<dbReference type="Gene3D" id="1.10.287.1100">
    <property type="entry name" value="Sporulation inhibitor A"/>
    <property type="match status" value="1"/>
</dbReference>
<dbReference type="EMBL" id="BASE01000030">
    <property type="protein sequence ID" value="GAM13321.1"/>
    <property type="molecule type" value="Genomic_DNA"/>
</dbReference>
<reference evidence="1 2" key="1">
    <citation type="submission" date="2013-06" db="EMBL/GenBank/DDBJ databases">
        <title>Whole genome shotgun sequence of Bacillus selenatarsenatis SF-1.</title>
        <authorList>
            <person name="Kuroda M."/>
            <person name="Sei K."/>
            <person name="Yamashita M."/>
            <person name="Ike M."/>
        </authorList>
    </citation>
    <scope>NUCLEOTIDE SEQUENCE [LARGE SCALE GENOMIC DNA]</scope>
    <source>
        <strain evidence="1 2">SF-1</strain>
    </source>
</reference>
<name>A0A0A8X5B6_MESS1</name>
<evidence type="ECO:0008006" key="3">
    <source>
        <dbReference type="Google" id="ProtNLM"/>
    </source>
</evidence>
<dbReference type="SUPFAM" id="SSF100985">
    <property type="entry name" value="Sporulation inhibitor Sda"/>
    <property type="match status" value="1"/>
</dbReference>
<dbReference type="STRING" id="1321606.SAMD00020551_1463"/>
<comment type="caution">
    <text evidence="1">The sequence shown here is derived from an EMBL/GenBank/DDBJ whole genome shotgun (WGS) entry which is preliminary data.</text>
</comment>
<dbReference type="AlphaFoldDB" id="A0A0A8X5B6"/>
<dbReference type="InterPro" id="IPR036916">
    <property type="entry name" value="Sda_sf"/>
</dbReference>
<evidence type="ECO:0000313" key="1">
    <source>
        <dbReference type="EMBL" id="GAM13321.1"/>
    </source>
</evidence>
<dbReference type="Pfam" id="PF08970">
    <property type="entry name" value="Sda"/>
    <property type="match status" value="1"/>
</dbReference>
<protein>
    <recommendedName>
        <fullName evidence="3">Sporulation inhibitor sda</fullName>
    </recommendedName>
</protein>
<evidence type="ECO:0000313" key="2">
    <source>
        <dbReference type="Proteomes" id="UP000031014"/>
    </source>
</evidence>
<gene>
    <name evidence="1" type="ORF">SAMD00020551_1463</name>
</gene>
<sequence>MTGMRKLSDELLIESYYKARELNLSYEFIRLIETEIHRRSLSNRIKASS</sequence>
<dbReference type="Proteomes" id="UP000031014">
    <property type="component" value="Unassembled WGS sequence"/>
</dbReference>
<accession>A0A0A8X5B6</accession>